<feature type="transmembrane region" description="Helical" evidence="5">
    <location>
        <begin position="141"/>
        <end position="174"/>
    </location>
</feature>
<organism evidence="7 8">
    <name type="scientific">Protaetiibacter intestinalis</name>
    <dbReference type="NCBI Taxonomy" id="2419774"/>
    <lineage>
        <taxon>Bacteria</taxon>
        <taxon>Bacillati</taxon>
        <taxon>Actinomycetota</taxon>
        <taxon>Actinomycetes</taxon>
        <taxon>Micrococcales</taxon>
        <taxon>Microbacteriaceae</taxon>
        <taxon>Protaetiibacter</taxon>
    </lineage>
</organism>
<proteinExistence type="predicted"/>
<keyword evidence="3 5" id="KW-1133">Transmembrane helix</keyword>
<dbReference type="GO" id="GO:0016020">
    <property type="term" value="C:membrane"/>
    <property type="evidence" value="ECO:0007669"/>
    <property type="project" value="UniProtKB-SubCell"/>
</dbReference>
<feature type="transmembrane region" description="Helical" evidence="5">
    <location>
        <begin position="283"/>
        <end position="303"/>
    </location>
</feature>
<feature type="transmembrane region" description="Helical" evidence="5">
    <location>
        <begin position="186"/>
        <end position="209"/>
    </location>
</feature>
<dbReference type="GO" id="GO:0006508">
    <property type="term" value="P:proteolysis"/>
    <property type="evidence" value="ECO:0007669"/>
    <property type="project" value="UniProtKB-KW"/>
</dbReference>
<dbReference type="AlphaFoldDB" id="A0A387B7X4"/>
<dbReference type="Pfam" id="PF01694">
    <property type="entry name" value="Rhomboid"/>
    <property type="match status" value="1"/>
</dbReference>
<evidence type="ECO:0000256" key="1">
    <source>
        <dbReference type="ARBA" id="ARBA00004141"/>
    </source>
</evidence>
<sequence length="305" mass="32540">MSSPRFGEQLEDDPSVCYRHPDRQSWVLCQRCGRTICPECQILAPVGVQCPDCVREAGGSVTWSPASAKQVKQRTAARGAARRPSARGRVANAYLDGSSGPHLSWIVVAVSALLWALGFFTNNAPILLLGSSVPGQQPWELWRYLTAFLTQVSVADGGFILLTLVNFALFAWFGPIVERFLGRRRFLFLFLFSAVCGSAIGTLAGGVAYGLSGALFGVFAAFAVSALRSGLNVTLLLVLMGFNLVYTAVANLAGLPQLVAGLIAGVGGWWLLENRGEHGRQAYWIGAGIAAGLILLSTLRLIALG</sequence>
<keyword evidence="2 5" id="KW-0812">Transmembrane</keyword>
<evidence type="ECO:0000259" key="6">
    <source>
        <dbReference type="Pfam" id="PF01694"/>
    </source>
</evidence>
<name>A0A387B7X4_9MICO</name>
<dbReference type="KEGG" id="lyd:D7I47_05960"/>
<dbReference type="RefSeq" id="WP_120762196.1">
    <property type="nucleotide sequence ID" value="NZ_CP032630.1"/>
</dbReference>
<dbReference type="EMBL" id="CP032630">
    <property type="protein sequence ID" value="AYF97848.1"/>
    <property type="molecule type" value="Genomic_DNA"/>
</dbReference>
<evidence type="ECO:0000256" key="5">
    <source>
        <dbReference type="SAM" id="Phobius"/>
    </source>
</evidence>
<feature type="transmembrane region" description="Helical" evidence="5">
    <location>
        <begin position="215"/>
        <end position="240"/>
    </location>
</feature>
<dbReference type="OrthoDB" id="9807874at2"/>
<reference evidence="8" key="1">
    <citation type="submission" date="2018-09" db="EMBL/GenBank/DDBJ databases">
        <title>Genome sequencing of strain 2DFWR-13.</title>
        <authorList>
            <person name="Heo J."/>
            <person name="Kim S.-J."/>
            <person name="Kwon S.-W."/>
        </authorList>
    </citation>
    <scope>NUCLEOTIDE SEQUENCE [LARGE SCALE GENOMIC DNA]</scope>
    <source>
        <strain evidence="8">2DFWR-13</strain>
    </source>
</reference>
<evidence type="ECO:0000256" key="2">
    <source>
        <dbReference type="ARBA" id="ARBA00022692"/>
    </source>
</evidence>
<dbReference type="InterPro" id="IPR035952">
    <property type="entry name" value="Rhomboid-like_sf"/>
</dbReference>
<dbReference type="Proteomes" id="UP000278886">
    <property type="component" value="Chromosome"/>
</dbReference>
<dbReference type="InterPro" id="IPR022764">
    <property type="entry name" value="Peptidase_S54_rhomboid_dom"/>
</dbReference>
<evidence type="ECO:0000313" key="8">
    <source>
        <dbReference type="Proteomes" id="UP000278886"/>
    </source>
</evidence>
<dbReference type="GO" id="GO:0004252">
    <property type="term" value="F:serine-type endopeptidase activity"/>
    <property type="evidence" value="ECO:0007669"/>
    <property type="project" value="InterPro"/>
</dbReference>
<protein>
    <submittedName>
        <fullName evidence="7">Rhomboid family intramembrane serine protease</fullName>
    </submittedName>
</protein>
<comment type="subcellular location">
    <subcellularLocation>
        <location evidence="1">Membrane</location>
        <topology evidence="1">Multi-pass membrane protein</topology>
    </subcellularLocation>
</comment>
<dbReference type="SUPFAM" id="SSF144091">
    <property type="entry name" value="Rhomboid-like"/>
    <property type="match status" value="1"/>
</dbReference>
<evidence type="ECO:0000256" key="4">
    <source>
        <dbReference type="ARBA" id="ARBA00023136"/>
    </source>
</evidence>
<feature type="transmembrane region" description="Helical" evidence="5">
    <location>
        <begin position="252"/>
        <end position="271"/>
    </location>
</feature>
<evidence type="ECO:0000313" key="7">
    <source>
        <dbReference type="EMBL" id="AYF97848.1"/>
    </source>
</evidence>
<keyword evidence="4 5" id="KW-0472">Membrane</keyword>
<feature type="transmembrane region" description="Helical" evidence="5">
    <location>
        <begin position="103"/>
        <end position="121"/>
    </location>
</feature>
<keyword evidence="8" id="KW-1185">Reference proteome</keyword>
<keyword evidence="7" id="KW-0378">Hydrolase</keyword>
<accession>A0A387B7X4</accession>
<feature type="domain" description="Peptidase S54 rhomboid" evidence="6">
    <location>
        <begin position="139"/>
        <end position="249"/>
    </location>
</feature>
<evidence type="ECO:0000256" key="3">
    <source>
        <dbReference type="ARBA" id="ARBA00022989"/>
    </source>
</evidence>
<dbReference type="Gene3D" id="1.20.1540.10">
    <property type="entry name" value="Rhomboid-like"/>
    <property type="match status" value="1"/>
</dbReference>
<gene>
    <name evidence="7" type="ORF">D7I47_05960</name>
</gene>
<keyword evidence="7" id="KW-0645">Protease</keyword>